<accession>A0A841ESM4</accession>
<dbReference type="PANTHER" id="PTHR37464:SF1">
    <property type="entry name" value="BLL2463 PROTEIN"/>
    <property type="match status" value="1"/>
</dbReference>
<dbReference type="SUPFAM" id="SSF52317">
    <property type="entry name" value="Class I glutamine amidotransferase-like"/>
    <property type="match status" value="1"/>
</dbReference>
<dbReference type="InterPro" id="IPR011933">
    <property type="entry name" value="Double_TM_dom"/>
</dbReference>
<feature type="transmembrane region" description="Helical" evidence="1">
    <location>
        <begin position="56"/>
        <end position="78"/>
    </location>
</feature>
<keyword evidence="1" id="KW-1133">Transmembrane helix</keyword>
<dbReference type="EMBL" id="JACHKT010000011">
    <property type="protein sequence ID" value="MBB6003260.1"/>
    <property type="molecule type" value="Genomic_DNA"/>
</dbReference>
<dbReference type="InterPro" id="IPR024163">
    <property type="entry name" value="Aerotolerance_reg_N"/>
</dbReference>
<keyword evidence="1" id="KW-0472">Membrane</keyword>
<protein>
    <recommendedName>
        <fullName evidence="2">Aerotolerance regulator N-terminal domain-containing protein</fullName>
    </recommendedName>
</protein>
<keyword evidence="4" id="KW-1185">Reference proteome</keyword>
<reference evidence="3 4" key="1">
    <citation type="submission" date="2020-08" db="EMBL/GenBank/DDBJ databases">
        <title>Functional genomics of gut bacteria from endangered species of beetles.</title>
        <authorList>
            <person name="Carlos-Shanley C."/>
        </authorList>
    </citation>
    <scope>NUCLEOTIDE SEQUENCE [LARGE SCALE GENOMIC DNA]</scope>
    <source>
        <strain evidence="3 4">S00070</strain>
    </source>
</reference>
<comment type="caution">
    <text evidence="3">The sequence shown here is derived from an EMBL/GenBank/DDBJ whole genome shotgun (WGS) entry which is preliminary data.</text>
</comment>
<dbReference type="InterPro" id="IPR029062">
    <property type="entry name" value="Class_I_gatase-like"/>
</dbReference>
<sequence length="692" mass="77762">MQFLYPFFLWGLLAAAIPLIIHLFNFRRTKKVYFTNVAFLRAVNTTTSSFRKLKHLLIMAARMAFIIALVLAFAQPFFPSKTGVGIKVGGISSLYIDNSLSMQNELDKKTYLDKAINKVEELLLSFPQGSQLQLITNDFSADEHAVGNTQQIKERTTSIKFTHSPRTLEQVLNRQKNLASKHNSQGGNQYIWFSDFQKSTAGNLSKLSLDSTDRLFLVPVQSKAIQNVFVDSVWLNTPFVREMQVNQLSVKLFNTGENTVENLPVKLLIDGVQVSSTIATIPAKSSTVDTFSFNIQGKGFKKANISFDDTPITFDNDYFFVLNVAPKIKVLHLSGQNTAGKYLPAVFANDSVFAYRNYAASNVDVGLFKTVDFIILEGLPIIEGSMKLALEDFVKSGGSLMLIPNQSPDLSSYNGFLSAFNIRNIQDKKSITAEATPLAEPVKSSSFFVDIFDNSTQKEMIQMPNQNAIITWQAVGEKLLNFRNNQPFLTVSMVASGRVYLLGAPLDVQFGEFARNALFVPIMYKIAAQSVVQEQTAFSFESNTISVVLDEVKAEVNVRQPIFTLKRNKMEFIPVQHLVGNVLTIELPKANQLNENQLLESGYYELLLAGKVQKVLAFNHDHKESMMDFYSVSELRNLLAQKKNIQVFDRLDDADFVSTFKEQNFGVALWKYFIIAALLFLALEIFIIKMMK</sequence>
<feature type="domain" description="Aerotolerance regulator N-terminal" evidence="2">
    <location>
        <begin position="1"/>
        <end position="76"/>
    </location>
</feature>
<feature type="transmembrane region" description="Helical" evidence="1">
    <location>
        <begin position="669"/>
        <end position="688"/>
    </location>
</feature>
<dbReference type="AlphaFoldDB" id="A0A841ESM4"/>
<evidence type="ECO:0000313" key="4">
    <source>
        <dbReference type="Proteomes" id="UP000524404"/>
    </source>
</evidence>
<keyword evidence="1" id="KW-0812">Transmembrane</keyword>
<name>A0A841ESM4_9BACT</name>
<feature type="transmembrane region" description="Helical" evidence="1">
    <location>
        <begin position="6"/>
        <end position="24"/>
    </location>
</feature>
<dbReference type="PANTHER" id="PTHR37464">
    <property type="entry name" value="BLL2463 PROTEIN"/>
    <property type="match status" value="1"/>
</dbReference>
<dbReference type="Proteomes" id="UP000524404">
    <property type="component" value="Unassembled WGS sequence"/>
</dbReference>
<organism evidence="3 4">
    <name type="scientific">Arcicella rosea</name>
    <dbReference type="NCBI Taxonomy" id="502909"/>
    <lineage>
        <taxon>Bacteria</taxon>
        <taxon>Pseudomonadati</taxon>
        <taxon>Bacteroidota</taxon>
        <taxon>Cytophagia</taxon>
        <taxon>Cytophagales</taxon>
        <taxon>Flectobacillaceae</taxon>
        <taxon>Arcicella</taxon>
    </lineage>
</organism>
<dbReference type="RefSeq" id="WP_184133612.1">
    <property type="nucleotide sequence ID" value="NZ_JACHKT010000011.1"/>
</dbReference>
<dbReference type="NCBIfam" id="TIGR02226">
    <property type="entry name" value="two_anch"/>
    <property type="match status" value="1"/>
</dbReference>
<dbReference type="Pfam" id="PF07584">
    <property type="entry name" value="BatA"/>
    <property type="match status" value="1"/>
</dbReference>
<proteinExistence type="predicted"/>
<evidence type="ECO:0000256" key="1">
    <source>
        <dbReference type="SAM" id="Phobius"/>
    </source>
</evidence>
<evidence type="ECO:0000259" key="2">
    <source>
        <dbReference type="Pfam" id="PF07584"/>
    </source>
</evidence>
<evidence type="ECO:0000313" key="3">
    <source>
        <dbReference type="EMBL" id="MBB6003260.1"/>
    </source>
</evidence>
<gene>
    <name evidence="3" type="ORF">HNP25_001913</name>
</gene>